<sequence length="199" mass="22905">MEILMIRHFQTKGNLDKRYIGKTDETLAETDHTKQLVQKRKKSCKNVERVSSSPMQRCLQTAALLFPGETPVLCDKLRECDFGAFEGKNYKELRDTTAYLEWMESGGAMAFPGGESRMEFEERCMEGFLKTVDAWIKEGVQKAALVVHGGTIMAVLSQLDSEGREFYDWQPENGGGYRIFLNEQEWKQGNRMCRRIEKL</sequence>
<proteinExistence type="predicted"/>
<dbReference type="SMART" id="SM00855">
    <property type="entry name" value="PGAM"/>
    <property type="match status" value="1"/>
</dbReference>
<dbReference type="PANTHER" id="PTHR48100">
    <property type="entry name" value="BROAD-SPECIFICITY PHOSPHATASE YOR283W-RELATED"/>
    <property type="match status" value="1"/>
</dbReference>
<dbReference type="AlphaFoldDB" id="A0A4R3K667"/>
<comment type="caution">
    <text evidence="1">The sequence shown here is derived from an EMBL/GenBank/DDBJ whole genome shotgun (WGS) entry which is preliminary data.</text>
</comment>
<dbReference type="EMBL" id="SLZZ01000012">
    <property type="protein sequence ID" value="TCS78328.1"/>
    <property type="molecule type" value="Genomic_DNA"/>
</dbReference>
<protein>
    <submittedName>
        <fullName evidence="1">Alpha-ribazole phosphatase</fullName>
    </submittedName>
</protein>
<dbReference type="GO" id="GO:0016791">
    <property type="term" value="F:phosphatase activity"/>
    <property type="evidence" value="ECO:0007669"/>
    <property type="project" value="TreeGrafter"/>
</dbReference>
<dbReference type="GO" id="GO:0005737">
    <property type="term" value="C:cytoplasm"/>
    <property type="evidence" value="ECO:0007669"/>
    <property type="project" value="TreeGrafter"/>
</dbReference>
<evidence type="ECO:0000313" key="1">
    <source>
        <dbReference type="EMBL" id="TCS78328.1"/>
    </source>
</evidence>
<dbReference type="SUPFAM" id="SSF53254">
    <property type="entry name" value="Phosphoglycerate mutase-like"/>
    <property type="match status" value="1"/>
</dbReference>
<dbReference type="PANTHER" id="PTHR48100:SF1">
    <property type="entry name" value="HISTIDINE PHOSPHATASE FAMILY PROTEIN-RELATED"/>
    <property type="match status" value="1"/>
</dbReference>
<accession>A0A4R3K667</accession>
<dbReference type="CDD" id="cd07067">
    <property type="entry name" value="HP_PGM_like"/>
    <property type="match status" value="1"/>
</dbReference>
<dbReference type="RefSeq" id="WP_132381427.1">
    <property type="nucleotide sequence ID" value="NZ_DAISRC010000008.1"/>
</dbReference>
<gene>
    <name evidence="1" type="ORF">EDD59_11289</name>
</gene>
<dbReference type="OrthoDB" id="9783269at2"/>
<organism evidence="1 2">
    <name type="scientific">Muricomes intestini</name>
    <dbReference type="NCBI Taxonomy" id="1796634"/>
    <lineage>
        <taxon>Bacteria</taxon>
        <taxon>Bacillati</taxon>
        <taxon>Bacillota</taxon>
        <taxon>Clostridia</taxon>
        <taxon>Lachnospirales</taxon>
        <taxon>Lachnospiraceae</taxon>
        <taxon>Muricomes</taxon>
    </lineage>
</organism>
<dbReference type="Pfam" id="PF00300">
    <property type="entry name" value="His_Phos_1"/>
    <property type="match status" value="1"/>
</dbReference>
<dbReference type="InterPro" id="IPR029033">
    <property type="entry name" value="His_PPase_superfam"/>
</dbReference>
<name>A0A4R3K667_9FIRM</name>
<evidence type="ECO:0000313" key="2">
    <source>
        <dbReference type="Proteomes" id="UP000295726"/>
    </source>
</evidence>
<keyword evidence="2" id="KW-1185">Reference proteome</keyword>
<dbReference type="Proteomes" id="UP000295726">
    <property type="component" value="Unassembled WGS sequence"/>
</dbReference>
<reference evidence="1 2" key="1">
    <citation type="submission" date="2019-03" db="EMBL/GenBank/DDBJ databases">
        <title>Genomic Encyclopedia of Type Strains, Phase IV (KMG-IV): sequencing the most valuable type-strain genomes for metagenomic binning, comparative biology and taxonomic classification.</title>
        <authorList>
            <person name="Goeker M."/>
        </authorList>
    </citation>
    <scope>NUCLEOTIDE SEQUENCE [LARGE SCALE GENOMIC DNA]</scope>
    <source>
        <strain evidence="1 2">DSM 29489</strain>
    </source>
</reference>
<dbReference type="Gene3D" id="3.40.50.1240">
    <property type="entry name" value="Phosphoglycerate mutase-like"/>
    <property type="match status" value="1"/>
</dbReference>
<dbReference type="InterPro" id="IPR013078">
    <property type="entry name" value="His_Pase_superF_clade-1"/>
</dbReference>
<dbReference type="InterPro" id="IPR050275">
    <property type="entry name" value="PGM_Phosphatase"/>
</dbReference>